<feature type="region of interest" description="Disordered" evidence="1">
    <location>
        <begin position="154"/>
        <end position="179"/>
    </location>
</feature>
<feature type="region of interest" description="Disordered" evidence="1">
    <location>
        <begin position="1"/>
        <end position="41"/>
    </location>
</feature>
<feature type="region of interest" description="Disordered" evidence="1">
    <location>
        <begin position="387"/>
        <end position="422"/>
    </location>
</feature>
<dbReference type="Proteomes" id="UP000250043">
    <property type="component" value="Unassembled WGS sequence"/>
</dbReference>
<feature type="compositionally biased region" description="Polar residues" evidence="1">
    <location>
        <begin position="387"/>
        <end position="404"/>
    </location>
</feature>
<feature type="compositionally biased region" description="Polar residues" evidence="1">
    <location>
        <begin position="326"/>
        <end position="336"/>
    </location>
</feature>
<keyword evidence="3" id="KW-1185">Reference proteome</keyword>
<proteinExistence type="predicted"/>
<feature type="region of interest" description="Disordered" evidence="1">
    <location>
        <begin position="97"/>
        <end position="136"/>
    </location>
</feature>
<evidence type="ECO:0000313" key="3">
    <source>
        <dbReference type="Proteomes" id="UP000250043"/>
    </source>
</evidence>
<sequence length="422" mass="46001">MALKPKQESKKEPEKKSKKKAPTRLTDTNRYEVPVKAQRAGADATQFPINGQRWAPIAEKTETNVQDVATTGHAHFVPGLSLGTPQQNLGILHEDGQETYTAPPMSSRNRDRATRNSRRSTSRHFPSQQTIAATSAKVRNIGGESLRQTLPHATGTTASMTSPPLQTQPAYLDAGSSRRDPTVTHILRRFIPRRQPIPPPRVPFPTTGNSPASFNYPRMGSHLHSVSPRAYTQNATMEGQMTAYPPFAPAVNAAQFYGQAALVAHSQTVEYPSSMSAQYGDPRGHPGTDTQYQMAGYSGHNQAQPYAPTCNYHSSSASAGVPVQGGIQTRTSTPYTMPQVAAGHNGVQYAQYDIHPHTPSSPTSYMSNVAGYAQYPYDQHNTYSFPGNGYTNADNAEGTTSQPPYQGEESEQGHLDPSSWRF</sequence>
<evidence type="ECO:0000313" key="2">
    <source>
        <dbReference type="EMBL" id="OCH84060.1"/>
    </source>
</evidence>
<gene>
    <name evidence="2" type="ORF">OBBRIDRAFT_839996</name>
</gene>
<dbReference type="EMBL" id="KV722732">
    <property type="protein sequence ID" value="OCH84060.1"/>
    <property type="molecule type" value="Genomic_DNA"/>
</dbReference>
<reference evidence="2 3" key="1">
    <citation type="submission" date="2016-07" db="EMBL/GenBank/DDBJ databases">
        <title>Draft genome of the white-rot fungus Obba rivulosa 3A-2.</title>
        <authorList>
            <consortium name="DOE Joint Genome Institute"/>
            <person name="Miettinen O."/>
            <person name="Riley R."/>
            <person name="Acob R."/>
            <person name="Barry K."/>
            <person name="Cullen D."/>
            <person name="De Vries R."/>
            <person name="Hainaut M."/>
            <person name="Hatakka A."/>
            <person name="Henrissat B."/>
            <person name="Hilden K."/>
            <person name="Kuo R."/>
            <person name="Labutti K."/>
            <person name="Lipzen A."/>
            <person name="Makela M.R."/>
            <person name="Sandor L."/>
            <person name="Spatafora J.W."/>
            <person name="Grigoriev I.V."/>
            <person name="Hibbett D.S."/>
        </authorList>
    </citation>
    <scope>NUCLEOTIDE SEQUENCE [LARGE SCALE GENOMIC DNA]</scope>
    <source>
        <strain evidence="2 3">3A-2</strain>
    </source>
</reference>
<feature type="compositionally biased region" description="Basic and acidic residues" evidence="1">
    <location>
        <begin position="1"/>
        <end position="15"/>
    </location>
</feature>
<protein>
    <submittedName>
        <fullName evidence="2">Uncharacterized protein</fullName>
    </submittedName>
</protein>
<feature type="compositionally biased region" description="Polar residues" evidence="1">
    <location>
        <begin position="124"/>
        <end position="133"/>
    </location>
</feature>
<organism evidence="2 3">
    <name type="scientific">Obba rivulosa</name>
    <dbReference type="NCBI Taxonomy" id="1052685"/>
    <lineage>
        <taxon>Eukaryota</taxon>
        <taxon>Fungi</taxon>
        <taxon>Dikarya</taxon>
        <taxon>Basidiomycota</taxon>
        <taxon>Agaricomycotina</taxon>
        <taxon>Agaricomycetes</taxon>
        <taxon>Polyporales</taxon>
        <taxon>Gelatoporiaceae</taxon>
        <taxon>Obba</taxon>
    </lineage>
</organism>
<evidence type="ECO:0000256" key="1">
    <source>
        <dbReference type="SAM" id="MobiDB-lite"/>
    </source>
</evidence>
<accession>A0A8E2ARU5</accession>
<feature type="region of interest" description="Disordered" evidence="1">
    <location>
        <begin position="315"/>
        <end position="338"/>
    </location>
</feature>
<name>A0A8E2ARU5_9APHY</name>
<feature type="compositionally biased region" description="Polar residues" evidence="1">
    <location>
        <begin position="154"/>
        <end position="169"/>
    </location>
</feature>
<dbReference type="AlphaFoldDB" id="A0A8E2ARU5"/>